<dbReference type="GO" id="GO:0005737">
    <property type="term" value="C:cytoplasm"/>
    <property type="evidence" value="ECO:0007669"/>
    <property type="project" value="UniProtKB-SubCell"/>
</dbReference>
<keyword evidence="3" id="KW-0479">Metal-binding</keyword>
<evidence type="ECO:0000313" key="7">
    <source>
        <dbReference type="Proteomes" id="UP000013378"/>
    </source>
</evidence>
<dbReference type="InterPro" id="IPR051335">
    <property type="entry name" value="Alanyl-tRNA_Editing_Enzymes"/>
</dbReference>
<dbReference type="Gene3D" id="3.30.980.10">
    <property type="entry name" value="Threonyl-trna Synthetase, Chain A, domain 2"/>
    <property type="match status" value="1"/>
</dbReference>
<dbReference type="PATRIC" id="fig|1304284.3.peg.1466"/>
<feature type="domain" description="Alanyl-transfer RNA synthetases family profile" evidence="5">
    <location>
        <begin position="1"/>
        <end position="235"/>
    </location>
</feature>
<comment type="subcellular location">
    <subcellularLocation>
        <location evidence="2">Cytoplasm</location>
    </subcellularLocation>
</comment>
<dbReference type="GO" id="GO:0003676">
    <property type="term" value="F:nucleic acid binding"/>
    <property type="evidence" value="ECO:0007669"/>
    <property type="project" value="InterPro"/>
</dbReference>
<dbReference type="GO" id="GO:0004813">
    <property type="term" value="F:alanine-tRNA ligase activity"/>
    <property type="evidence" value="ECO:0007669"/>
    <property type="project" value="InterPro"/>
</dbReference>
<dbReference type="InterPro" id="IPR003156">
    <property type="entry name" value="DHHA1_dom"/>
</dbReference>
<dbReference type="PANTHER" id="PTHR43462:SF1">
    <property type="entry name" value="ALANYL-TRNA EDITING PROTEIN AARSD1"/>
    <property type="match status" value="1"/>
</dbReference>
<evidence type="ECO:0000256" key="2">
    <source>
        <dbReference type="ARBA" id="ARBA00004496"/>
    </source>
</evidence>
<comment type="caution">
    <text evidence="6">The sequence shown here is derived from an EMBL/GenBank/DDBJ whole genome shotgun (WGS) entry which is preliminary data.</text>
</comment>
<evidence type="ECO:0000256" key="3">
    <source>
        <dbReference type="ARBA" id="ARBA00022723"/>
    </source>
</evidence>
<proteinExistence type="predicted"/>
<dbReference type="SUPFAM" id="SSF55186">
    <property type="entry name" value="ThrRS/AlaRS common domain"/>
    <property type="match status" value="1"/>
</dbReference>
<dbReference type="Proteomes" id="UP000013378">
    <property type="component" value="Unassembled WGS sequence"/>
</dbReference>
<dbReference type="SUPFAM" id="SSF50447">
    <property type="entry name" value="Translation proteins"/>
    <property type="match status" value="1"/>
</dbReference>
<dbReference type="InterPro" id="IPR018163">
    <property type="entry name" value="Thr/Ala-tRNA-synth_IIc_edit"/>
</dbReference>
<keyword evidence="4" id="KW-0862">Zinc</keyword>
<evidence type="ECO:0000259" key="5">
    <source>
        <dbReference type="PROSITE" id="PS50860"/>
    </source>
</evidence>
<organism evidence="6 7">
    <name type="scientific">Caldisalinibacter kiritimatiensis</name>
    <dbReference type="NCBI Taxonomy" id="1304284"/>
    <lineage>
        <taxon>Bacteria</taxon>
        <taxon>Bacillati</taxon>
        <taxon>Bacillota</taxon>
        <taxon>Tissierellia</taxon>
        <taxon>Tissierellales</taxon>
        <taxon>Thermohalobacteraceae</taxon>
        <taxon>Caldisalinibacter</taxon>
    </lineage>
</organism>
<dbReference type="GO" id="GO:0006419">
    <property type="term" value="P:alanyl-tRNA aminoacylation"/>
    <property type="evidence" value="ECO:0007669"/>
    <property type="project" value="InterPro"/>
</dbReference>
<gene>
    <name evidence="6" type="ORF">L21TH_1497</name>
</gene>
<keyword evidence="7" id="KW-1185">Reference proteome</keyword>
<dbReference type="GO" id="GO:0002161">
    <property type="term" value="F:aminoacyl-tRNA deacylase activity"/>
    <property type="evidence" value="ECO:0007669"/>
    <property type="project" value="UniProtKB-ARBA"/>
</dbReference>
<dbReference type="OrthoDB" id="9812949at2"/>
<dbReference type="Gene3D" id="2.40.30.130">
    <property type="match status" value="1"/>
</dbReference>
<keyword evidence="6" id="KW-0030">Aminoacyl-tRNA synthetase</keyword>
<dbReference type="InterPro" id="IPR012947">
    <property type="entry name" value="tRNA_SAD"/>
</dbReference>
<dbReference type="EMBL" id="ARZA01000172">
    <property type="protein sequence ID" value="EOD00436.1"/>
    <property type="molecule type" value="Genomic_DNA"/>
</dbReference>
<dbReference type="Gene3D" id="3.10.310.40">
    <property type="match status" value="1"/>
</dbReference>
<dbReference type="InterPro" id="IPR018165">
    <property type="entry name" value="Ala-tRNA-synth_IIc_core"/>
</dbReference>
<dbReference type="GO" id="GO:0046872">
    <property type="term" value="F:metal ion binding"/>
    <property type="evidence" value="ECO:0007669"/>
    <property type="project" value="UniProtKB-KW"/>
</dbReference>
<dbReference type="PANTHER" id="PTHR43462">
    <property type="entry name" value="ALANYL-TRNA EDITING PROTEIN"/>
    <property type="match status" value="1"/>
</dbReference>
<dbReference type="PROSITE" id="PS50860">
    <property type="entry name" value="AA_TRNA_LIGASE_II_ALA"/>
    <property type="match status" value="1"/>
</dbReference>
<dbReference type="STRING" id="1304284.L21TH_1497"/>
<dbReference type="RefSeq" id="WP_006313282.1">
    <property type="nucleotide sequence ID" value="NZ_ARZA01000172.1"/>
</dbReference>
<protein>
    <submittedName>
        <fullName evidence="6">Alanyl-tRNA synthetase family protein</fullName>
    </submittedName>
</protein>
<dbReference type="Pfam" id="PF07973">
    <property type="entry name" value="tRNA_SAD"/>
    <property type="match status" value="1"/>
</dbReference>
<name>R1CP09_9FIRM</name>
<dbReference type="Pfam" id="PF02272">
    <property type="entry name" value="DHHA1"/>
    <property type="match status" value="1"/>
</dbReference>
<dbReference type="GO" id="GO:0005524">
    <property type="term" value="F:ATP binding"/>
    <property type="evidence" value="ECO:0007669"/>
    <property type="project" value="InterPro"/>
</dbReference>
<dbReference type="InterPro" id="IPR009000">
    <property type="entry name" value="Transl_B-barrel_sf"/>
</dbReference>
<keyword evidence="6" id="KW-0436">Ligase</keyword>
<dbReference type="SMART" id="SM00863">
    <property type="entry name" value="tRNA_SAD"/>
    <property type="match status" value="1"/>
</dbReference>
<dbReference type="AlphaFoldDB" id="R1CP09"/>
<sequence length="402" mass="46479">MTDKIYLENPYLREIDAKVIKKEYSNSKFYVTLNRTIFYPHMAGGQPRDKGTIADVEVLDVFKDNNEIVHVIENDIKDVIRLKIDWNTRFDHMQQHTGQHILSASFSKLLNAETLSFHLSKDYVYIDVALPKISHEEIEKVERFANEIIFSNFKVKQYFITRQDIDNLPLRKSPSVADNIRIVEIENIDYSPCGGTHCRSTGEVGLIKIRKWERYKGNTRIEFVCGNRALEDFKCKNSQINNISKLLSVKDSNCLNTVKRIYDENKELIKQIKDIKKDLLDYKYKELLHNSYTYKNIKIVKNILNDINMKDLNYIASNLLNNENIILILGTVEKNKCHIVLGCSENININLLEIFDSIKDIINARGGGKYHRVQGGGTNINKIEECIEAGYNLVIQKIGVKV</sequence>
<comment type="cofactor">
    <cofactor evidence="1">
        <name>Zn(2+)</name>
        <dbReference type="ChEBI" id="CHEBI:29105"/>
    </cofactor>
</comment>
<evidence type="ECO:0000256" key="1">
    <source>
        <dbReference type="ARBA" id="ARBA00001947"/>
    </source>
</evidence>
<accession>R1CP09</accession>
<evidence type="ECO:0000256" key="4">
    <source>
        <dbReference type="ARBA" id="ARBA00022833"/>
    </source>
</evidence>
<reference evidence="6 7" key="1">
    <citation type="journal article" date="2015" name="Geomicrobiol. J.">
        <title>Caldisalinibacter kiritimatiensis gen. nov., sp. nov., a moderately thermohalophilic thiosulfate-reducing bacterium from a hypersaline microbial mat.</title>
        <authorList>
            <person name="Ben Hania W."/>
            <person name="Joseph M."/>
            <person name="Fiebig A."/>
            <person name="Bunk B."/>
            <person name="Klenk H.-P."/>
            <person name="Fardeau M.-L."/>
            <person name="Spring S."/>
        </authorList>
    </citation>
    <scope>NUCLEOTIDE SEQUENCE [LARGE SCALE GENOMIC DNA]</scope>
    <source>
        <strain evidence="6 7">L21-TH-D2</strain>
    </source>
</reference>
<dbReference type="eggNOG" id="COG0013">
    <property type="taxonomic scope" value="Bacteria"/>
</dbReference>
<evidence type="ECO:0000313" key="6">
    <source>
        <dbReference type="EMBL" id="EOD00436.1"/>
    </source>
</evidence>